<comment type="caution">
    <text evidence="2">The sequence shown here is derived from an EMBL/GenBank/DDBJ whole genome shotgun (WGS) entry which is preliminary data.</text>
</comment>
<name>A0A4S8J540_MUSBA</name>
<evidence type="ECO:0000256" key="1">
    <source>
        <dbReference type="SAM" id="MobiDB-lite"/>
    </source>
</evidence>
<gene>
    <name evidence="2" type="ORF">C4D60_Mb11t18620</name>
</gene>
<proteinExistence type="predicted"/>
<feature type="region of interest" description="Disordered" evidence="1">
    <location>
        <begin position="29"/>
        <end position="73"/>
    </location>
</feature>
<dbReference type="EMBL" id="PYDT01000007">
    <property type="protein sequence ID" value="THU56570.1"/>
    <property type="molecule type" value="Genomic_DNA"/>
</dbReference>
<accession>A0A4S8J540</accession>
<organism evidence="2 3">
    <name type="scientific">Musa balbisiana</name>
    <name type="common">Banana</name>
    <dbReference type="NCBI Taxonomy" id="52838"/>
    <lineage>
        <taxon>Eukaryota</taxon>
        <taxon>Viridiplantae</taxon>
        <taxon>Streptophyta</taxon>
        <taxon>Embryophyta</taxon>
        <taxon>Tracheophyta</taxon>
        <taxon>Spermatophyta</taxon>
        <taxon>Magnoliopsida</taxon>
        <taxon>Liliopsida</taxon>
        <taxon>Zingiberales</taxon>
        <taxon>Musaceae</taxon>
        <taxon>Musa</taxon>
    </lineage>
</organism>
<dbReference type="Proteomes" id="UP000317650">
    <property type="component" value="Chromosome 11"/>
</dbReference>
<dbReference type="AlphaFoldDB" id="A0A4S8J540"/>
<evidence type="ECO:0000313" key="2">
    <source>
        <dbReference type="EMBL" id="THU56570.1"/>
    </source>
</evidence>
<sequence length="191" mass="20928">MSRSCNCSSSCRAPRLTALRCTSREPKPGFLPARSAAPAEALSSSDVGTGGGLHPAGDQLPVRPSGRQPQFHKGLRVTDALATEVVVAILSRKVNKSLFPSSTAARTRESLLMARDDDHWVIDDASHERPEVVMLLLVKCGRRHKAMWNQMKHQLEMGSGDSKVGITRSTERARKIPPHHEVSLLGVVYFR</sequence>
<reference evidence="2 3" key="1">
    <citation type="journal article" date="2019" name="Nat. Plants">
        <title>Genome sequencing of Musa balbisiana reveals subgenome evolution and function divergence in polyploid bananas.</title>
        <authorList>
            <person name="Yao X."/>
        </authorList>
    </citation>
    <scope>NUCLEOTIDE SEQUENCE [LARGE SCALE GENOMIC DNA]</scope>
    <source>
        <strain evidence="3">cv. DH-PKW</strain>
        <tissue evidence="2">Leaves</tissue>
    </source>
</reference>
<protein>
    <submittedName>
        <fullName evidence="2">Uncharacterized protein</fullName>
    </submittedName>
</protein>
<evidence type="ECO:0000313" key="3">
    <source>
        <dbReference type="Proteomes" id="UP000317650"/>
    </source>
</evidence>
<keyword evidence="3" id="KW-1185">Reference proteome</keyword>